<dbReference type="Proteomes" id="UP000821865">
    <property type="component" value="Chromosome 9"/>
</dbReference>
<organism evidence="1 2">
    <name type="scientific">Dermacentor silvarum</name>
    <name type="common">Tick</name>
    <dbReference type="NCBI Taxonomy" id="543639"/>
    <lineage>
        <taxon>Eukaryota</taxon>
        <taxon>Metazoa</taxon>
        <taxon>Ecdysozoa</taxon>
        <taxon>Arthropoda</taxon>
        <taxon>Chelicerata</taxon>
        <taxon>Arachnida</taxon>
        <taxon>Acari</taxon>
        <taxon>Parasitiformes</taxon>
        <taxon>Ixodida</taxon>
        <taxon>Ixodoidea</taxon>
        <taxon>Ixodidae</taxon>
        <taxon>Rhipicephalinae</taxon>
        <taxon>Dermacentor</taxon>
    </lineage>
</organism>
<reference evidence="1" key="1">
    <citation type="submission" date="2020-05" db="EMBL/GenBank/DDBJ databases">
        <title>Large-scale comparative analyses of tick genomes elucidate their genetic diversity and vector capacities.</title>
        <authorList>
            <person name="Jia N."/>
            <person name="Wang J."/>
            <person name="Shi W."/>
            <person name="Du L."/>
            <person name="Sun Y."/>
            <person name="Zhan W."/>
            <person name="Jiang J."/>
            <person name="Wang Q."/>
            <person name="Zhang B."/>
            <person name="Ji P."/>
            <person name="Sakyi L.B."/>
            <person name="Cui X."/>
            <person name="Yuan T."/>
            <person name="Jiang B."/>
            <person name="Yang W."/>
            <person name="Lam T.T.-Y."/>
            <person name="Chang Q."/>
            <person name="Ding S."/>
            <person name="Wang X."/>
            <person name="Zhu J."/>
            <person name="Ruan X."/>
            <person name="Zhao L."/>
            <person name="Wei J."/>
            <person name="Que T."/>
            <person name="Du C."/>
            <person name="Cheng J."/>
            <person name="Dai P."/>
            <person name="Han X."/>
            <person name="Huang E."/>
            <person name="Gao Y."/>
            <person name="Liu J."/>
            <person name="Shao H."/>
            <person name="Ye R."/>
            <person name="Li L."/>
            <person name="Wei W."/>
            <person name="Wang X."/>
            <person name="Wang C."/>
            <person name="Yang T."/>
            <person name="Huo Q."/>
            <person name="Li W."/>
            <person name="Guo W."/>
            <person name="Chen H."/>
            <person name="Zhou L."/>
            <person name="Ni X."/>
            <person name="Tian J."/>
            <person name="Zhou Y."/>
            <person name="Sheng Y."/>
            <person name="Liu T."/>
            <person name="Pan Y."/>
            <person name="Xia L."/>
            <person name="Li J."/>
            <person name="Zhao F."/>
            <person name="Cao W."/>
        </authorList>
    </citation>
    <scope>NUCLEOTIDE SEQUENCE</scope>
    <source>
        <strain evidence="1">Dsil-2018</strain>
    </source>
</reference>
<accession>A0ACB8C539</accession>
<evidence type="ECO:0000313" key="2">
    <source>
        <dbReference type="Proteomes" id="UP000821865"/>
    </source>
</evidence>
<comment type="caution">
    <text evidence="1">The sequence shown here is derived from an EMBL/GenBank/DDBJ whole genome shotgun (WGS) entry which is preliminary data.</text>
</comment>
<proteinExistence type="predicted"/>
<dbReference type="EMBL" id="CM023478">
    <property type="protein sequence ID" value="KAH7933925.1"/>
    <property type="molecule type" value="Genomic_DNA"/>
</dbReference>
<gene>
    <name evidence="1" type="ORF">HPB49_019307</name>
</gene>
<protein>
    <submittedName>
        <fullName evidence="1">Uncharacterized protein</fullName>
    </submittedName>
</protein>
<keyword evidence="2" id="KW-1185">Reference proteome</keyword>
<name>A0ACB8C539_DERSI</name>
<sequence length="222" mass="25011">MSAIRPKEVFRETPFEPWYESGILNKSAFPVEHLADALRLTVLYKQGGVYLDIDVIVLRSLDTLPPCVFQAPVNEGDMVANSFLAFHQGDPFLLNLMGLARQVYRPRAWSSIGPWLLRRGTLARCGAKRVTELLGTRCGGDTGFTVMPHWMFLAVPAGDWKMFFTTSARRRAWLLSDRSYAMHVYNKLSSKVRAVPGCAYREAAEVFCHGSLQLSLDINGYF</sequence>
<evidence type="ECO:0000313" key="1">
    <source>
        <dbReference type="EMBL" id="KAH7933925.1"/>
    </source>
</evidence>